<evidence type="ECO:0000259" key="12">
    <source>
        <dbReference type="Pfam" id="PF04998"/>
    </source>
</evidence>
<organism evidence="14">
    <name type="scientific">Planktothrix agardhii</name>
    <name type="common">Oscillatoria agardhii</name>
    <dbReference type="NCBI Taxonomy" id="1160"/>
    <lineage>
        <taxon>Bacteria</taxon>
        <taxon>Bacillati</taxon>
        <taxon>Cyanobacteriota</taxon>
        <taxon>Cyanophyceae</taxon>
        <taxon>Oscillatoriophycideae</taxon>
        <taxon>Oscillatoriales</taxon>
        <taxon>Microcoleaceae</taxon>
        <taxon>Planktothrix</taxon>
    </lineage>
</organism>
<evidence type="ECO:0000256" key="9">
    <source>
        <dbReference type="HAMAP-Rule" id="MF_01324"/>
    </source>
</evidence>
<feature type="region of interest" description="Disordered" evidence="10">
    <location>
        <begin position="1539"/>
        <end position="1558"/>
    </location>
</feature>
<dbReference type="FunFam" id="1.10.150.390:FF:000002">
    <property type="entry name" value="DNA-directed RNA polymerase subunit beta"/>
    <property type="match status" value="1"/>
</dbReference>
<dbReference type="CDD" id="cd02655">
    <property type="entry name" value="RNAP_beta'_C"/>
    <property type="match status" value="1"/>
</dbReference>
<keyword evidence="2 9" id="KW-0240">DNA-directed RNA polymerase</keyword>
<evidence type="ECO:0000256" key="5">
    <source>
        <dbReference type="ARBA" id="ARBA00022723"/>
    </source>
</evidence>
<evidence type="ECO:0000256" key="8">
    <source>
        <dbReference type="ARBA" id="ARBA00025825"/>
    </source>
</evidence>
<keyword evidence="7 9" id="KW-0804">Transcription</keyword>
<dbReference type="GO" id="GO:0006351">
    <property type="term" value="P:DNA-templated transcription"/>
    <property type="evidence" value="ECO:0007669"/>
    <property type="project" value="UniProtKB-UniRule"/>
</dbReference>
<feature type="domain" description="RNA polymerase Rpb1" evidence="12">
    <location>
        <begin position="170"/>
        <end position="714"/>
    </location>
</feature>
<evidence type="ECO:0000259" key="11">
    <source>
        <dbReference type="Pfam" id="PF04983"/>
    </source>
</evidence>
<dbReference type="Pfam" id="PF05000">
    <property type="entry name" value="RNA_pol_Rpb1_4"/>
    <property type="match status" value="1"/>
</dbReference>
<evidence type="ECO:0000256" key="7">
    <source>
        <dbReference type="ARBA" id="ARBA00023163"/>
    </source>
</evidence>
<evidence type="ECO:0000313" key="14">
    <source>
        <dbReference type="EMBL" id="CUM62131.1"/>
    </source>
</evidence>
<comment type="cofactor">
    <cofactor evidence="9">
        <name>Zn(2+)</name>
        <dbReference type="ChEBI" id="CHEBI:29105"/>
    </cofactor>
    <text evidence="9">Binds 1 Zn(2+) ion per subunit.</text>
</comment>
<comment type="similarity">
    <text evidence="9">Belongs to the RNA polymerase beta' chain family. RpoC2 subfamily.</text>
</comment>
<dbReference type="Gene3D" id="1.10.150.390">
    <property type="match status" value="1"/>
</dbReference>
<dbReference type="PANTHER" id="PTHR19376:SF68">
    <property type="entry name" value="DNA-DIRECTED RNA POLYMERASE SUBUNIT BETA"/>
    <property type="match status" value="1"/>
</dbReference>
<evidence type="ECO:0000256" key="1">
    <source>
        <dbReference type="ARBA" id="ARBA00004026"/>
    </source>
</evidence>
<dbReference type="NCBIfam" id="TIGR02388">
    <property type="entry name" value="rpoC2_cyan"/>
    <property type="match status" value="2"/>
</dbReference>
<sequence length="1590" mass="173693">MANKKIFRNQVIDKGQLKKIMSWAFMNYGTARTAQIADELKELGFTYATKAGVSISVDDLQIPPSKKALLEEAEEEIRNTERRYIKGEITEVERFQKVIDTWNGTSEALKDRVVENFKASNPLNSVYMMAFSGARGNISQVRQLVGMRGLMADPQGEIIDLPIKTNFREGLTVTEYIISSYGARKGLVDTALRTADSGYLTRRLVDVSQDVILREIDCGTSKGIWTRSMTDGERVLIPIKDRLMGRVLGADVHHPETGEIITYQSEQAVKNHSVSEELAVAIQEAGVEEVLLRSPLTCEANRSVCQHCYGWSLAHGHNVNLGEAVGIIAAQSIGEPGTQLTMRTFHTGGVFTAEAAGMIRAGINGVVKFSKSLRVRPFRTRHGDDAFIVESTGQIIVDGSGKNTEKHSITQGTTIIVQEGQQVKANEILAEIAAGGRTARKTTEKATKDVATDLAGEVKFADVVPEEKTDRQGNMTRIAQRGGLIWVLGGEVYNLPPAAEPLVKNGDPVHPGSVLAQTKLVSEHGGLVRIREQFAEGELPREIEIITASVLLDQALVRLVQMQGREQYIIETNSNHRFMLKVSPGSKVENHDVIAELMDDSYRTKTGGIIKYAGVEVAKRGKGKQGYEVTQGGTLLWIPEECHEVNKDISLLLTEDGQYVEAGMEVVKDIFCQSNGVIEVTQKNDILREIVIKPGELHLVDDPEMVMAIDGQIVNPGQEVIPGIISDNLRYVEYVETPEGPALLLRPVVEFSVPENPTVPSQESLNESIVLRAVQRLTYKDGERVRSVEGVELLRTQLVISIGIEAPQLAADIELLPDENDPDVRKLQLVILESLVIRRDAIADATQGSTLTRLMVKDGDEIEKGAVVTRTEIMCKEDGIIQGIRSGADIVRRCLVVRESDELPLQVKNIPLVKEGDKVVAGQFIANGTKATQSGEVVYVSSHIDFSHDFKKRLDEAIEFLADLLASVIVNSLISHFAPLIAGLTLGVDLATPLASIRIELVQTITDGIFNHLPSILQVPVIEKAVATLAAVFVDEIINQGNETTLGSLISMLGKPVADLIAQFKQSILLPGLQPVAEAIGFVLGDPGLHSLIEIALVGKKMVAAGAALKVDELTKLVGGLISLLISFFSLKWTKPITITLRQTLRDTMTINLPDGVKPTVELGQLLIQGVEIADKVTIPVSGQVIAIGDKVTGTGTSHVLPNQIKLRLGRPYRVSPGAILHIKDGDLVQRGDNLVLLVFERAKTGDIIQGLPRIEELLEARKPKEACILARRPGTAQVTMDDDITELRVIENDGTVTDYPLGSGQSPIVSDGYKVEAGQTLTDGPSNPHEILEVFYDHYLEQGEGMYDAALGSFRHCQAFLVNEVQSVYQSQGIDISDKHIEVIVRQMTSKVRIDDGGDTTMLPGELVELRQVEQVNDAMSITGSAPAKYTPVLLGITKASLNTDSFISAASFQETTRVLTEAAIEGKSDWLRGLKENVIIGRLIPAGTGFNAYEESGNAEYGFDNGTLYLDEEDEDELRDVVLDDKTARVYNSFERELPPESKAAPSSLGKGSKVIFEDSEDDPLLSAILDDELIDDEYEDDNEDEDE</sequence>
<feature type="domain" description="RNA polymerase Rpb1" evidence="13">
    <location>
        <begin position="89"/>
        <end position="167"/>
    </location>
</feature>
<evidence type="ECO:0000256" key="6">
    <source>
        <dbReference type="ARBA" id="ARBA00022833"/>
    </source>
</evidence>
<dbReference type="GO" id="GO:0003899">
    <property type="term" value="F:DNA-directed RNA polymerase activity"/>
    <property type="evidence" value="ECO:0007669"/>
    <property type="project" value="UniProtKB-UniRule"/>
</dbReference>
<keyword evidence="6 9" id="KW-0862">Zinc</keyword>
<reference evidence="14" key="1">
    <citation type="submission" date="2015-09" db="EMBL/GenBank/DDBJ databases">
        <authorList>
            <person name="Jackson K.R."/>
            <person name="Lunt B.L."/>
            <person name="Fisher J.N.B."/>
            <person name="Gardner A.V."/>
            <person name="Bailey M.E."/>
            <person name="Deus L.M."/>
            <person name="Earl A.S."/>
            <person name="Gibby P.D."/>
            <person name="Hartmann K.A."/>
            <person name="Liu J.E."/>
            <person name="Manci A.M."/>
            <person name="Nielsen D.A."/>
            <person name="Solomon M.B."/>
            <person name="Breakwell D.P."/>
            <person name="Burnett S.H."/>
            <person name="Grose J.H."/>
        </authorList>
    </citation>
    <scope>NUCLEOTIDE SEQUENCE</scope>
    <source>
        <strain evidence="14">7805</strain>
    </source>
</reference>
<accession>A0A1J1JLD9</accession>
<dbReference type="EC" id="2.7.7.6" evidence="9"/>
<dbReference type="InterPro" id="IPR038120">
    <property type="entry name" value="Rpb1_funnel_sf"/>
</dbReference>
<keyword evidence="3 9" id="KW-0808">Transferase</keyword>
<dbReference type="Pfam" id="PF04983">
    <property type="entry name" value="RNA_pol_Rpb1_3"/>
    <property type="match status" value="1"/>
</dbReference>
<feature type="binding site" evidence="9">
    <location>
        <position position="298"/>
    </location>
    <ligand>
        <name>Zn(2+)</name>
        <dbReference type="ChEBI" id="CHEBI:29105"/>
    </ligand>
</feature>
<dbReference type="Gene3D" id="1.10.132.30">
    <property type="match status" value="1"/>
</dbReference>
<dbReference type="SUPFAM" id="SSF64484">
    <property type="entry name" value="beta and beta-prime subunits of DNA dependent RNA-polymerase"/>
    <property type="match status" value="1"/>
</dbReference>
<dbReference type="InterPro" id="IPR007081">
    <property type="entry name" value="RNA_pol_Rpb1_5"/>
</dbReference>
<dbReference type="GO" id="GO:0016787">
    <property type="term" value="F:hydrolase activity"/>
    <property type="evidence" value="ECO:0007669"/>
    <property type="project" value="UniProtKB-KW"/>
</dbReference>
<dbReference type="InterPro" id="IPR012756">
    <property type="entry name" value="DNA-dir_RpoC2_beta_pp"/>
</dbReference>
<dbReference type="Pfam" id="PF04998">
    <property type="entry name" value="RNA_pol_Rpb1_5"/>
    <property type="match status" value="2"/>
</dbReference>
<dbReference type="InterPro" id="IPR042102">
    <property type="entry name" value="RNA_pol_Rpb1_3_sf"/>
</dbReference>
<dbReference type="EMBL" id="LO018304">
    <property type="protein sequence ID" value="CUM62131.1"/>
    <property type="molecule type" value="Genomic_DNA"/>
</dbReference>
<feature type="binding site" evidence="9">
    <location>
        <position position="218"/>
    </location>
    <ligand>
        <name>Zn(2+)</name>
        <dbReference type="ChEBI" id="CHEBI:29105"/>
    </ligand>
</feature>
<keyword evidence="14" id="KW-0378">Hydrolase</keyword>
<dbReference type="HAMAP" id="MF_01324">
    <property type="entry name" value="RNApol_bact_RpoC2"/>
    <property type="match status" value="1"/>
</dbReference>
<evidence type="ECO:0000256" key="10">
    <source>
        <dbReference type="SAM" id="MobiDB-lite"/>
    </source>
</evidence>
<feature type="domain" description="RNA polymerase Rpb1" evidence="11">
    <location>
        <begin position="6"/>
        <end position="60"/>
    </location>
</feature>
<keyword evidence="4 9" id="KW-0548">Nucleotidyltransferase</keyword>
<evidence type="ECO:0000256" key="3">
    <source>
        <dbReference type="ARBA" id="ARBA00022679"/>
    </source>
</evidence>
<dbReference type="InterPro" id="IPR007083">
    <property type="entry name" value="RNA_pol_Rpb1_4"/>
</dbReference>
<feature type="region of interest" description="Disordered" evidence="10">
    <location>
        <begin position="1567"/>
        <end position="1590"/>
    </location>
</feature>
<name>A0A1J1JLD9_PLAAG</name>
<dbReference type="GO" id="GO:0008270">
    <property type="term" value="F:zinc ion binding"/>
    <property type="evidence" value="ECO:0007669"/>
    <property type="project" value="UniProtKB-UniRule"/>
</dbReference>
<dbReference type="Gene3D" id="2.40.50.100">
    <property type="match status" value="3"/>
</dbReference>
<dbReference type="Gene3D" id="1.10.274.100">
    <property type="entry name" value="RNA polymerase Rpb1, domain 3"/>
    <property type="match status" value="1"/>
</dbReference>
<evidence type="ECO:0000256" key="4">
    <source>
        <dbReference type="ARBA" id="ARBA00022695"/>
    </source>
</evidence>
<dbReference type="PANTHER" id="PTHR19376">
    <property type="entry name" value="DNA-DIRECTED RNA POLYMERASE"/>
    <property type="match status" value="1"/>
</dbReference>
<feature type="binding site" evidence="9">
    <location>
        <position position="305"/>
    </location>
    <ligand>
        <name>Zn(2+)</name>
        <dbReference type="ChEBI" id="CHEBI:29105"/>
    </ligand>
</feature>
<proteinExistence type="inferred from homology"/>
<dbReference type="Gene3D" id="1.10.1790.20">
    <property type="match status" value="1"/>
</dbReference>
<dbReference type="GO" id="GO:0000428">
    <property type="term" value="C:DNA-directed RNA polymerase complex"/>
    <property type="evidence" value="ECO:0007669"/>
    <property type="project" value="UniProtKB-KW"/>
</dbReference>
<dbReference type="GO" id="GO:0003677">
    <property type="term" value="F:DNA binding"/>
    <property type="evidence" value="ECO:0007669"/>
    <property type="project" value="UniProtKB-UniRule"/>
</dbReference>
<keyword evidence="5 9" id="KW-0479">Metal-binding</keyword>
<comment type="subunit">
    <text evidence="8 9">In cyanobacteria the RNAP catalytic core is composed of 2 alpha, 1 beta, 1 beta', 1 gamma and 1 omega subunit. When a sigma factor is associated with the core the holoenzyme is formed, which can initiate transcription.</text>
</comment>
<dbReference type="InterPro" id="IPR045867">
    <property type="entry name" value="DNA-dir_RpoC_beta_prime"/>
</dbReference>
<feature type="binding site" evidence="9">
    <location>
        <position position="308"/>
    </location>
    <ligand>
        <name>Zn(2+)</name>
        <dbReference type="ChEBI" id="CHEBI:29105"/>
    </ligand>
</feature>
<protein>
    <recommendedName>
        <fullName evidence="9">DNA-directed RNA polymerase subunit beta'</fullName>
        <shortName evidence="9">RNAP subunit beta'</shortName>
        <ecNumber evidence="9">2.7.7.6</ecNumber>
    </recommendedName>
    <alternativeName>
        <fullName evidence="9">RNA polymerase subunit beta'</fullName>
    </alternativeName>
    <alternativeName>
        <fullName evidence="9">Transcriptase subunit beta'</fullName>
    </alternativeName>
</protein>
<dbReference type="InterPro" id="IPR007066">
    <property type="entry name" value="RNA_pol_Rpb1_3"/>
</dbReference>
<comment type="catalytic activity">
    <reaction evidence="9">
        <text>RNA(n) + a ribonucleoside 5'-triphosphate = RNA(n+1) + diphosphate</text>
        <dbReference type="Rhea" id="RHEA:21248"/>
        <dbReference type="Rhea" id="RHEA-COMP:14527"/>
        <dbReference type="Rhea" id="RHEA-COMP:17342"/>
        <dbReference type="ChEBI" id="CHEBI:33019"/>
        <dbReference type="ChEBI" id="CHEBI:61557"/>
        <dbReference type="ChEBI" id="CHEBI:140395"/>
        <dbReference type="EC" id="2.7.7.6"/>
    </reaction>
</comment>
<comment type="function">
    <text evidence="1 9">DNA-dependent RNA polymerase catalyzes the transcription of DNA into RNA using the four ribonucleoside triphosphates as substrates.</text>
</comment>
<feature type="domain" description="RNA polymerase Rpb1" evidence="12">
    <location>
        <begin position="1355"/>
        <end position="1444"/>
    </location>
</feature>
<gene>
    <name evidence="9" type="primary">rpoC2</name>
    <name evidence="14" type="ORF">PLAM_4165</name>
</gene>
<evidence type="ECO:0000256" key="2">
    <source>
        <dbReference type="ARBA" id="ARBA00022478"/>
    </source>
</evidence>
<evidence type="ECO:0000259" key="13">
    <source>
        <dbReference type="Pfam" id="PF05000"/>
    </source>
</evidence>